<dbReference type="GO" id="GO:0009249">
    <property type="term" value="P:protein lipoylation"/>
    <property type="evidence" value="ECO:0007669"/>
    <property type="project" value="UniProtKB-ARBA"/>
</dbReference>
<dbReference type="PANTHER" id="PTHR43679:SF2">
    <property type="entry name" value="OCTANOYL-[GCVH]:PROTEIN N-OCTANOYLTRANSFERASE"/>
    <property type="match status" value="1"/>
</dbReference>
<evidence type="ECO:0000313" key="2">
    <source>
        <dbReference type="EMBL" id="MDC3418634.1"/>
    </source>
</evidence>
<dbReference type="GO" id="GO:0016740">
    <property type="term" value="F:transferase activity"/>
    <property type="evidence" value="ECO:0007669"/>
    <property type="project" value="UniProtKB-ARBA"/>
</dbReference>
<dbReference type="CDD" id="cd16443">
    <property type="entry name" value="LplA"/>
    <property type="match status" value="1"/>
</dbReference>
<reference evidence="2" key="1">
    <citation type="submission" date="2022-06" db="EMBL/GenBank/DDBJ databases">
        <title>Aquibacillus sp. a new bacterium isolated from soil saline samples.</title>
        <authorList>
            <person name="Galisteo C."/>
            <person name="De La Haba R."/>
            <person name="Sanchez-Porro C."/>
            <person name="Ventosa A."/>
        </authorList>
    </citation>
    <scope>NUCLEOTIDE SEQUENCE</scope>
    <source>
        <strain evidence="2">3ASR75-54</strain>
    </source>
</reference>
<gene>
    <name evidence="2" type="ORF">NC799_17390</name>
</gene>
<dbReference type="InterPro" id="IPR050664">
    <property type="entry name" value="Octanoyltrans_LipM/LipL"/>
</dbReference>
<dbReference type="PROSITE" id="PS51733">
    <property type="entry name" value="BPL_LPL_CATALYTIC"/>
    <property type="match status" value="1"/>
</dbReference>
<dbReference type="EMBL" id="JAMQKC010000036">
    <property type="protein sequence ID" value="MDC3418634.1"/>
    <property type="molecule type" value="Genomic_DNA"/>
</dbReference>
<dbReference type="InterPro" id="IPR045864">
    <property type="entry name" value="aa-tRNA-synth_II/BPL/LPL"/>
</dbReference>
<keyword evidence="2" id="KW-0436">Ligase</keyword>
<dbReference type="GO" id="GO:0140096">
    <property type="term" value="F:catalytic activity, acting on a protein"/>
    <property type="evidence" value="ECO:0007669"/>
    <property type="project" value="UniProtKB-ARBA"/>
</dbReference>
<evidence type="ECO:0000259" key="1">
    <source>
        <dbReference type="PROSITE" id="PS51733"/>
    </source>
</evidence>
<dbReference type="PANTHER" id="PTHR43679">
    <property type="entry name" value="OCTANOYLTRANSFERASE LIPM-RELATED"/>
    <property type="match status" value="1"/>
</dbReference>
<dbReference type="GO" id="GO:0016874">
    <property type="term" value="F:ligase activity"/>
    <property type="evidence" value="ECO:0007669"/>
    <property type="project" value="UniProtKB-KW"/>
</dbReference>
<organism evidence="2 3">
    <name type="scientific">Aquibacillus salsiterrae</name>
    <dbReference type="NCBI Taxonomy" id="2950439"/>
    <lineage>
        <taxon>Bacteria</taxon>
        <taxon>Bacillati</taxon>
        <taxon>Bacillota</taxon>
        <taxon>Bacilli</taxon>
        <taxon>Bacillales</taxon>
        <taxon>Bacillaceae</taxon>
        <taxon>Aquibacillus</taxon>
    </lineage>
</organism>
<dbReference type="SUPFAM" id="SSF55681">
    <property type="entry name" value="Class II aaRS and biotin synthetases"/>
    <property type="match status" value="1"/>
</dbReference>
<dbReference type="Proteomes" id="UP001145069">
    <property type="component" value="Unassembled WGS sequence"/>
</dbReference>
<accession>A0A9X3WJN5</accession>
<dbReference type="InterPro" id="IPR004143">
    <property type="entry name" value="BPL_LPL_catalytic"/>
</dbReference>
<proteinExistence type="predicted"/>
<dbReference type="AlphaFoldDB" id="A0A9X3WJN5"/>
<feature type="domain" description="BPL/LPL catalytic" evidence="1">
    <location>
        <begin position="32"/>
        <end position="242"/>
    </location>
</feature>
<sequence>MEETWYFIDSGHCDPAYNMALDETLLHWHSQGKIPPVIRFYGWEPAGLSLGYFQKVKGKIDVDAAHKYGAQLVRRLTGGRAVLHDQELTYSVLVSEKHPNMPKTVKDAYLVISKGLLEGFKQLGLQAEFAIPEGKLQTTDSAVCFEEPSWYELIVEGKKAAGSAQTRQKGVILQHGSIPLEVDNQKLYDMFIYPNEKVKERARRSFGDKAVAINDIAPTTITFDQARIAFKKGFEKGLNIKLETFTLPKEMVAEVDELANSKYRSDKWNFSR</sequence>
<name>A0A9X3WJN5_9BACI</name>
<dbReference type="RefSeq" id="WP_272447702.1">
    <property type="nucleotide sequence ID" value="NZ_JAMQKC010000036.1"/>
</dbReference>
<comment type="caution">
    <text evidence="2">The sequence shown here is derived from an EMBL/GenBank/DDBJ whole genome shotgun (WGS) entry which is preliminary data.</text>
</comment>
<dbReference type="Pfam" id="PF21948">
    <property type="entry name" value="LplA-B_cat"/>
    <property type="match status" value="1"/>
</dbReference>
<dbReference type="Gene3D" id="3.30.930.10">
    <property type="entry name" value="Bira Bifunctional Protein, Domain 2"/>
    <property type="match status" value="1"/>
</dbReference>
<keyword evidence="3" id="KW-1185">Reference proteome</keyword>
<evidence type="ECO:0000313" key="3">
    <source>
        <dbReference type="Proteomes" id="UP001145069"/>
    </source>
</evidence>
<protein>
    <submittedName>
        <fullName evidence="2">Lipoate--protein ligase family protein</fullName>
    </submittedName>
</protein>